<reference evidence="8" key="1">
    <citation type="submission" date="2008-03" db="EMBL/GenBank/DDBJ databases">
        <title>Complete sequence of Thermoproteus neutrophilus V24Sta.</title>
        <authorList>
            <consortium name="US DOE Joint Genome Institute"/>
            <person name="Copeland A."/>
            <person name="Lucas S."/>
            <person name="Lapidus A."/>
            <person name="Glavina del Rio T."/>
            <person name="Dalin E."/>
            <person name="Tice H."/>
            <person name="Bruce D."/>
            <person name="Goodwin L."/>
            <person name="Pitluck S."/>
            <person name="Sims D."/>
            <person name="Brettin T."/>
            <person name="Detter J.C."/>
            <person name="Han C."/>
            <person name="Kuske C.R."/>
            <person name="Schmutz J."/>
            <person name="Larimer F."/>
            <person name="Land M."/>
            <person name="Hauser L."/>
            <person name="Kyrpides N."/>
            <person name="Mikhailova N."/>
            <person name="Biddle J.F."/>
            <person name="Zhang Z."/>
            <person name="Fitz-Gibbon S.T."/>
            <person name="Lowe T.M."/>
            <person name="Saltikov C."/>
            <person name="House C.H."/>
            <person name="Richardson P."/>
        </authorList>
    </citation>
    <scope>NUCLEOTIDE SEQUENCE [LARGE SCALE GENOMIC DNA]</scope>
    <source>
        <strain evidence="8">V24Sta</strain>
    </source>
</reference>
<dbReference type="Pfam" id="PF00507">
    <property type="entry name" value="Oxidored_q4"/>
    <property type="match status" value="1"/>
</dbReference>
<gene>
    <name evidence="8" type="ordered locus">Tneu_1792</name>
</gene>
<evidence type="ECO:0000256" key="5">
    <source>
        <dbReference type="ARBA" id="ARBA00022989"/>
    </source>
</evidence>
<name>B1YB10_PYRNV</name>
<dbReference type="STRING" id="444157.Tneu_1792"/>
<dbReference type="eggNOG" id="arCOG01557">
    <property type="taxonomic scope" value="Archaea"/>
</dbReference>
<dbReference type="Gene3D" id="1.20.58.1610">
    <property type="entry name" value="NADH:ubiquinone/plastoquinone oxidoreductase, chain 3"/>
    <property type="match status" value="1"/>
</dbReference>
<evidence type="ECO:0000256" key="2">
    <source>
        <dbReference type="ARBA" id="ARBA00008472"/>
    </source>
</evidence>
<feature type="transmembrane region" description="Helical" evidence="7">
    <location>
        <begin position="6"/>
        <end position="26"/>
    </location>
</feature>
<keyword evidence="4 7" id="KW-0812">Transmembrane</keyword>
<evidence type="ECO:0000313" key="8">
    <source>
        <dbReference type="EMBL" id="ACB40710.1"/>
    </source>
</evidence>
<proteinExistence type="inferred from homology"/>
<keyword evidence="5 7" id="KW-1133">Transmembrane helix</keyword>
<dbReference type="EMBL" id="CP001014">
    <property type="protein sequence ID" value="ACB40710.1"/>
    <property type="molecule type" value="Genomic_DNA"/>
</dbReference>
<accession>B1YB10</accession>
<keyword evidence="6 7" id="KW-0472">Membrane</keyword>
<comment type="subcellular location">
    <subcellularLocation>
        <location evidence="1">Membrane</location>
    </subcellularLocation>
</comment>
<protein>
    <submittedName>
        <fullName evidence="8">NADH-ubiquinone oxidoreductase subunit</fullName>
    </submittedName>
</protein>
<organism evidence="8 9">
    <name type="scientific">Pyrobaculum neutrophilum (strain DSM 2338 / JCM 9278 / NBRC 100436 / V24Sta)</name>
    <name type="common">Thermoproteus neutrophilus</name>
    <dbReference type="NCBI Taxonomy" id="444157"/>
    <lineage>
        <taxon>Archaea</taxon>
        <taxon>Thermoproteota</taxon>
        <taxon>Thermoprotei</taxon>
        <taxon>Thermoproteales</taxon>
        <taxon>Thermoproteaceae</taxon>
        <taxon>Pyrobaculum</taxon>
    </lineage>
</organism>
<dbReference type="Proteomes" id="UP000001694">
    <property type="component" value="Chromosome"/>
</dbReference>
<feature type="transmembrane region" description="Helical" evidence="7">
    <location>
        <begin position="84"/>
        <end position="105"/>
    </location>
</feature>
<dbReference type="InterPro" id="IPR000440">
    <property type="entry name" value="NADH_UbQ/plastoQ_OxRdtase_su3"/>
</dbReference>
<evidence type="ECO:0000256" key="3">
    <source>
        <dbReference type="ARBA" id="ARBA00022448"/>
    </source>
</evidence>
<comment type="similarity">
    <text evidence="2">Belongs to the complex I subunit 3 family.</text>
</comment>
<evidence type="ECO:0000256" key="6">
    <source>
        <dbReference type="ARBA" id="ARBA00023136"/>
    </source>
</evidence>
<dbReference type="OrthoDB" id="51573at2157"/>
<keyword evidence="3" id="KW-0813">Transport</keyword>
<dbReference type="GO" id="GO:0008137">
    <property type="term" value="F:NADH dehydrogenase (ubiquinone) activity"/>
    <property type="evidence" value="ECO:0007669"/>
    <property type="project" value="InterPro"/>
</dbReference>
<evidence type="ECO:0000256" key="1">
    <source>
        <dbReference type="ARBA" id="ARBA00004370"/>
    </source>
</evidence>
<keyword evidence="9" id="KW-1185">Reference proteome</keyword>
<evidence type="ECO:0000256" key="7">
    <source>
        <dbReference type="SAM" id="Phobius"/>
    </source>
</evidence>
<dbReference type="KEGG" id="tne:Tneu_1792"/>
<dbReference type="AlphaFoldDB" id="B1YB10"/>
<dbReference type="RefSeq" id="WP_012351129.1">
    <property type="nucleotide sequence ID" value="NC_010525.1"/>
</dbReference>
<sequence>MVAVVVFVALFLALLLALVLISYLLAPRKPSDVKHRRFEAGGPPYGTVQRRLVMQYIGYIYLVTVVEAALGLAIVAVLTNNYPLPLALSIALLMAAVAAVVARYYKTLADARRWGGGAR</sequence>
<evidence type="ECO:0000313" key="9">
    <source>
        <dbReference type="Proteomes" id="UP000001694"/>
    </source>
</evidence>
<evidence type="ECO:0000256" key="4">
    <source>
        <dbReference type="ARBA" id="ARBA00022692"/>
    </source>
</evidence>
<feature type="transmembrane region" description="Helical" evidence="7">
    <location>
        <begin position="59"/>
        <end position="78"/>
    </location>
</feature>
<dbReference type="GeneID" id="6165120"/>
<dbReference type="InterPro" id="IPR038430">
    <property type="entry name" value="NDAH_ubi_oxred_su3_sf"/>
</dbReference>
<dbReference type="GO" id="GO:0016020">
    <property type="term" value="C:membrane"/>
    <property type="evidence" value="ECO:0007669"/>
    <property type="project" value="UniProtKB-SubCell"/>
</dbReference>
<dbReference type="HOGENOM" id="CLU_147805_1_0_2"/>